<dbReference type="GO" id="GO:0000150">
    <property type="term" value="F:DNA strand exchange activity"/>
    <property type="evidence" value="ECO:0007669"/>
    <property type="project" value="InterPro"/>
</dbReference>
<dbReference type="Gene3D" id="3.40.50.1390">
    <property type="entry name" value="Resolvase, N-terminal catalytic domain"/>
    <property type="match status" value="1"/>
</dbReference>
<name>A0A1L3MDG0_9MICO</name>
<comment type="similarity">
    <text evidence="1">Belongs to the site-specific recombinase resolvase family.</text>
</comment>
<dbReference type="InterPro" id="IPR050639">
    <property type="entry name" value="SSR_resolvase"/>
</dbReference>
<keyword evidence="3" id="KW-0238">DNA-binding</keyword>
<dbReference type="SUPFAM" id="SSF53041">
    <property type="entry name" value="Resolvase-like"/>
    <property type="match status" value="1"/>
</dbReference>
<dbReference type="SMART" id="SM00857">
    <property type="entry name" value="Resolvase"/>
    <property type="match status" value="1"/>
</dbReference>
<dbReference type="Pfam" id="PF00239">
    <property type="entry name" value="Resolvase"/>
    <property type="match status" value="1"/>
</dbReference>
<dbReference type="FunFam" id="3.40.50.1390:FF:000001">
    <property type="entry name" value="DNA recombinase"/>
    <property type="match status" value="1"/>
</dbReference>
<evidence type="ECO:0000256" key="5">
    <source>
        <dbReference type="PIRSR" id="PIRSR606118-50"/>
    </source>
</evidence>
<feature type="domain" description="Resolvase/invertase-type recombinase catalytic" evidence="6">
    <location>
        <begin position="2"/>
        <end position="139"/>
    </location>
</feature>
<feature type="active site" description="O-(5'-phospho-DNA)-serine intermediate" evidence="5">
    <location>
        <position position="10"/>
    </location>
</feature>
<protein>
    <submittedName>
        <fullName evidence="7">Invertase</fullName>
    </submittedName>
</protein>
<dbReference type="RefSeq" id="WP_072623518.1">
    <property type="nucleotide sequence ID" value="NZ_CP013290.1"/>
</dbReference>
<dbReference type="KEGG" id="jte:ASJ30_01380"/>
<evidence type="ECO:0000256" key="2">
    <source>
        <dbReference type="ARBA" id="ARBA00022908"/>
    </source>
</evidence>
<evidence type="ECO:0000256" key="4">
    <source>
        <dbReference type="ARBA" id="ARBA00023172"/>
    </source>
</evidence>
<dbReference type="EMBL" id="CP013290">
    <property type="protein sequence ID" value="APH00345.1"/>
    <property type="molecule type" value="Genomic_DNA"/>
</dbReference>
<dbReference type="InterPro" id="IPR036162">
    <property type="entry name" value="Resolvase-like_N_sf"/>
</dbReference>
<evidence type="ECO:0000256" key="3">
    <source>
        <dbReference type="ARBA" id="ARBA00023125"/>
    </source>
</evidence>
<keyword evidence="8" id="KW-1185">Reference proteome</keyword>
<evidence type="ECO:0000313" key="7">
    <source>
        <dbReference type="EMBL" id="APH00345.1"/>
    </source>
</evidence>
<evidence type="ECO:0000313" key="8">
    <source>
        <dbReference type="Proteomes" id="UP000182938"/>
    </source>
</evidence>
<evidence type="ECO:0000259" key="6">
    <source>
        <dbReference type="PROSITE" id="PS51736"/>
    </source>
</evidence>
<dbReference type="CDD" id="cd03768">
    <property type="entry name" value="SR_ResInv"/>
    <property type="match status" value="1"/>
</dbReference>
<dbReference type="PROSITE" id="PS00398">
    <property type="entry name" value="RECOMBINASES_2"/>
    <property type="match status" value="1"/>
</dbReference>
<dbReference type="InterPro" id="IPR006119">
    <property type="entry name" value="Resolv_N"/>
</dbReference>
<evidence type="ECO:0000256" key="1">
    <source>
        <dbReference type="ARBA" id="ARBA00009913"/>
    </source>
</evidence>
<gene>
    <name evidence="7" type="ORF">ASJ30_01380</name>
</gene>
<dbReference type="InterPro" id="IPR006118">
    <property type="entry name" value="Recombinase_CS"/>
</dbReference>
<dbReference type="PROSITE" id="PS51736">
    <property type="entry name" value="RECOMBINASES_3"/>
    <property type="match status" value="1"/>
</dbReference>
<dbReference type="AlphaFoldDB" id="A0A1L3MDG0"/>
<dbReference type="PANTHER" id="PTHR30461:SF2">
    <property type="entry name" value="SERINE RECOMBINASE PINE-RELATED"/>
    <property type="match status" value="1"/>
</dbReference>
<dbReference type="PANTHER" id="PTHR30461">
    <property type="entry name" value="DNA-INVERTASE FROM LAMBDOID PROPHAGE"/>
    <property type="match status" value="1"/>
</dbReference>
<proteinExistence type="inferred from homology"/>
<organism evidence="7 8">
    <name type="scientific">Janibacter indicus</name>
    <dbReference type="NCBI Taxonomy" id="857417"/>
    <lineage>
        <taxon>Bacteria</taxon>
        <taxon>Bacillati</taxon>
        <taxon>Actinomycetota</taxon>
        <taxon>Actinomycetes</taxon>
        <taxon>Micrococcales</taxon>
        <taxon>Intrasporangiaceae</taxon>
        <taxon>Janibacter</taxon>
    </lineage>
</organism>
<accession>A0A1L3MDG0</accession>
<dbReference type="GO" id="GO:0015074">
    <property type="term" value="P:DNA integration"/>
    <property type="evidence" value="ECO:0007669"/>
    <property type="project" value="UniProtKB-KW"/>
</dbReference>
<reference evidence="7 8" key="1">
    <citation type="submission" date="2015-11" db="EMBL/GenBank/DDBJ databases">
        <authorList>
            <person name="Zhang Y."/>
            <person name="Guo Z."/>
        </authorList>
    </citation>
    <scope>NUCLEOTIDE SEQUENCE [LARGE SCALE GENOMIC DNA]</scope>
    <source>
        <strain evidence="7 8">YFY001</strain>
    </source>
</reference>
<dbReference type="GO" id="GO:0003677">
    <property type="term" value="F:DNA binding"/>
    <property type="evidence" value="ECO:0007669"/>
    <property type="project" value="UniProtKB-KW"/>
</dbReference>
<dbReference type="Proteomes" id="UP000182938">
    <property type="component" value="Chromosome"/>
</dbReference>
<keyword evidence="2" id="KW-0229">DNA integration</keyword>
<sequence length="195" mass="21089">MRLLGYTRISTASQDAQLQLDALTKAGVEARDVFSDVTSGSKNAAQRPGMRRLLEYATAGDAVVVWRVDRLGRSLIDVLNTVTLLRESGIGIRSIQDGIDPATTSGRLMLNMLATLAEYERELITERVNAGIAAAKASGTQFGRPRVEPAVIAEKLAIVNDARAKGRTATDAARLVGWSRATFYRHNATDQSQDS</sequence>
<keyword evidence="4" id="KW-0233">DNA recombination</keyword>